<feature type="transmembrane region" description="Helical" evidence="6">
    <location>
        <begin position="39"/>
        <end position="59"/>
    </location>
</feature>
<evidence type="ECO:0000259" key="7">
    <source>
        <dbReference type="PROSITE" id="PS51012"/>
    </source>
</evidence>
<evidence type="ECO:0000256" key="2">
    <source>
        <dbReference type="ARBA" id="ARBA00022692"/>
    </source>
</evidence>
<accession>A0A846RYI1</accession>
<comment type="caution">
    <text evidence="8">The sequence shown here is derived from an EMBL/GenBank/DDBJ whole genome shotgun (WGS) entry which is preliminary data.</text>
</comment>
<evidence type="ECO:0000256" key="1">
    <source>
        <dbReference type="ARBA" id="ARBA00004141"/>
    </source>
</evidence>
<protein>
    <recommendedName>
        <fullName evidence="6">Transport permease protein</fullName>
    </recommendedName>
</protein>
<keyword evidence="9" id="KW-1185">Reference proteome</keyword>
<sequence>MTTMTAPALVRESGALERTLADTATLTGRGLQRLIRYPSMVIMMIGLPVIFLLMFVYVFGGMLGTGLGTAGGGGVAAYLQYVVPGIVLMAVGTGGAGTAIYIAMDMRQGVAARLATMDVSRIAILSAHALVSVVQALLATLAVGGVAMLLGFRPAGGVLGTLGALGVVALVAFAITWLSLALGIISDTVETASNLPMPLSFLPFLSSGFVPTDSMPAWLGVVAEYQPFTPFIETVRGLLMGTDIGNYGWQALLWCVLLTGTGMVWSLSKYEASQTRS</sequence>
<keyword evidence="4 6" id="KW-0472">Membrane</keyword>
<dbReference type="GO" id="GO:0046677">
    <property type="term" value="P:response to antibiotic"/>
    <property type="evidence" value="ECO:0007669"/>
    <property type="project" value="UniProtKB-KW"/>
</dbReference>
<dbReference type="GO" id="GO:0140359">
    <property type="term" value="F:ABC-type transporter activity"/>
    <property type="evidence" value="ECO:0007669"/>
    <property type="project" value="InterPro"/>
</dbReference>
<evidence type="ECO:0000256" key="6">
    <source>
        <dbReference type="RuleBase" id="RU361157"/>
    </source>
</evidence>
<proteinExistence type="inferred from homology"/>
<dbReference type="PROSITE" id="PS51012">
    <property type="entry name" value="ABC_TM2"/>
    <property type="match status" value="1"/>
</dbReference>
<dbReference type="PANTHER" id="PTHR43229">
    <property type="entry name" value="NODULATION PROTEIN J"/>
    <property type="match status" value="1"/>
</dbReference>
<feature type="transmembrane region" description="Helical" evidence="6">
    <location>
        <begin position="247"/>
        <end position="267"/>
    </location>
</feature>
<dbReference type="InterPro" id="IPR047817">
    <property type="entry name" value="ABC2_TM_bact-type"/>
</dbReference>
<evidence type="ECO:0000313" key="8">
    <source>
        <dbReference type="EMBL" id="NJC23261.1"/>
    </source>
</evidence>
<organism evidence="8 9">
    <name type="scientific">Arthrobacter pigmenti</name>
    <dbReference type="NCBI Taxonomy" id="271432"/>
    <lineage>
        <taxon>Bacteria</taxon>
        <taxon>Bacillati</taxon>
        <taxon>Actinomycetota</taxon>
        <taxon>Actinomycetes</taxon>
        <taxon>Micrococcales</taxon>
        <taxon>Micrococcaceae</taxon>
        <taxon>Arthrobacter</taxon>
    </lineage>
</organism>
<dbReference type="Pfam" id="PF01061">
    <property type="entry name" value="ABC2_membrane"/>
    <property type="match status" value="1"/>
</dbReference>
<reference evidence="8 9" key="1">
    <citation type="submission" date="2020-03" db="EMBL/GenBank/DDBJ databases">
        <title>Sequencing the genomes of 1000 actinobacteria strains.</title>
        <authorList>
            <person name="Klenk H.-P."/>
        </authorList>
    </citation>
    <scope>NUCLEOTIDE SEQUENCE [LARGE SCALE GENOMIC DNA]</scope>
    <source>
        <strain evidence="8 9">DSM 16403</strain>
    </source>
</reference>
<dbReference type="InterPro" id="IPR051784">
    <property type="entry name" value="Nod_factor_ABC_transporter"/>
</dbReference>
<keyword evidence="2 6" id="KW-0812">Transmembrane</keyword>
<comment type="similarity">
    <text evidence="6">Belongs to the ABC-2 integral membrane protein family.</text>
</comment>
<dbReference type="PANTHER" id="PTHR43229:SF2">
    <property type="entry name" value="NODULATION PROTEIN J"/>
    <property type="match status" value="1"/>
</dbReference>
<dbReference type="GO" id="GO:0043190">
    <property type="term" value="C:ATP-binding cassette (ABC) transporter complex"/>
    <property type="evidence" value="ECO:0007669"/>
    <property type="project" value="InterPro"/>
</dbReference>
<evidence type="ECO:0000256" key="4">
    <source>
        <dbReference type="ARBA" id="ARBA00023136"/>
    </source>
</evidence>
<keyword evidence="6" id="KW-0813">Transport</keyword>
<dbReference type="PIRSF" id="PIRSF006648">
    <property type="entry name" value="DrrB"/>
    <property type="match status" value="1"/>
</dbReference>
<evidence type="ECO:0000256" key="5">
    <source>
        <dbReference type="ARBA" id="ARBA00023251"/>
    </source>
</evidence>
<keyword evidence="5" id="KW-0046">Antibiotic resistance</keyword>
<dbReference type="InterPro" id="IPR000412">
    <property type="entry name" value="ABC_2_transport"/>
</dbReference>
<feature type="transmembrane region" description="Helical" evidence="6">
    <location>
        <begin position="122"/>
        <end position="150"/>
    </location>
</feature>
<feature type="transmembrane region" description="Helical" evidence="6">
    <location>
        <begin position="79"/>
        <end position="102"/>
    </location>
</feature>
<dbReference type="EMBL" id="JAATJL010000001">
    <property type="protein sequence ID" value="NJC23261.1"/>
    <property type="molecule type" value="Genomic_DNA"/>
</dbReference>
<gene>
    <name evidence="8" type="ORF">BJ994_002337</name>
</gene>
<comment type="subcellular location">
    <subcellularLocation>
        <location evidence="6">Cell membrane</location>
        <topology evidence="6">Multi-pass membrane protein</topology>
    </subcellularLocation>
    <subcellularLocation>
        <location evidence="1">Membrane</location>
        <topology evidence="1">Multi-pass membrane protein</topology>
    </subcellularLocation>
</comment>
<dbReference type="AlphaFoldDB" id="A0A846RYI1"/>
<feature type="domain" description="ABC transmembrane type-2" evidence="7">
    <location>
        <begin position="39"/>
        <end position="273"/>
    </location>
</feature>
<name>A0A846RYI1_9MICC</name>
<dbReference type="InterPro" id="IPR013525">
    <property type="entry name" value="ABC2_TM"/>
</dbReference>
<evidence type="ECO:0000256" key="3">
    <source>
        <dbReference type="ARBA" id="ARBA00022989"/>
    </source>
</evidence>
<dbReference type="Proteomes" id="UP000547458">
    <property type="component" value="Unassembled WGS sequence"/>
</dbReference>
<feature type="transmembrane region" description="Helical" evidence="6">
    <location>
        <begin position="192"/>
        <end position="210"/>
    </location>
</feature>
<keyword evidence="3 6" id="KW-1133">Transmembrane helix</keyword>
<feature type="transmembrane region" description="Helical" evidence="6">
    <location>
        <begin position="162"/>
        <end position="185"/>
    </location>
</feature>
<keyword evidence="6" id="KW-1003">Cell membrane</keyword>
<dbReference type="RefSeq" id="WP_245192286.1">
    <property type="nucleotide sequence ID" value="NZ_JAATJL010000001.1"/>
</dbReference>
<evidence type="ECO:0000313" key="9">
    <source>
        <dbReference type="Proteomes" id="UP000547458"/>
    </source>
</evidence>